<keyword evidence="3" id="KW-0233">DNA recombination</keyword>
<gene>
    <name evidence="5" type="ORF">JI744_06590</name>
</gene>
<sequence>MPQTKSTLSDAALRKLKPTGVRHEINDSVAVGLRARVSAEGRVTFILKAKDAANKLQTITLGAYPHMSLKEAREGANQARLNLKAGKDINQEKRQIRRAGAAESEEVTLRDLLGEFETRFASSKKTWAPRGPRSERSGARQVIERVYKELLDRRVVTITDEEFAHATTGYKRAKPKDGKLTANGQASRARGYLGPVLDWAAGRKIYAKIGASRLPRLGVVSLVTTHDPASDDPTIAGKRTRVLTEAELKAVLPYLVYPAPKVGSLRLEASRDYRPIAMRFLLFTAARLEEVCAMRWKHLDRLNKVWHKPSVKSTKGGSRSQNLPLSDAAMSILRGLPDWECAKPTDLVFPNATGERKLGNWTRYQKALHEVTSTNGWHRHDLRRTAATIMMSLKVPASTIEHILAHADPLKADNVGGSASHYLQLTRVLSNTRDPQEEALAVLGEALELIEFGAPVKRKQMAR</sequence>
<dbReference type="InterPro" id="IPR038488">
    <property type="entry name" value="Integrase_DNA-bd_sf"/>
</dbReference>
<name>A0A8J7MPS1_9RHOB</name>
<dbReference type="Gene3D" id="3.30.160.390">
    <property type="entry name" value="Integrase, DNA-binding domain"/>
    <property type="match status" value="1"/>
</dbReference>
<dbReference type="PANTHER" id="PTHR30629:SF2">
    <property type="entry name" value="PROPHAGE INTEGRASE INTS-RELATED"/>
    <property type="match status" value="1"/>
</dbReference>
<keyword evidence="2" id="KW-0229">DNA integration</keyword>
<organism evidence="5 6">
    <name type="scientific">Fuscibacter oryzae</name>
    <dbReference type="NCBI Taxonomy" id="2803939"/>
    <lineage>
        <taxon>Bacteria</taxon>
        <taxon>Pseudomonadati</taxon>
        <taxon>Pseudomonadota</taxon>
        <taxon>Alphaproteobacteria</taxon>
        <taxon>Rhodobacterales</taxon>
        <taxon>Paracoccaceae</taxon>
        <taxon>Fuscibacter</taxon>
    </lineage>
</organism>
<reference evidence="5" key="1">
    <citation type="submission" date="2021-01" db="EMBL/GenBank/DDBJ databases">
        <title>Genome seq and assembly of Tabrizicola sp. KVB23.</title>
        <authorList>
            <person name="Chhetri G."/>
        </authorList>
    </citation>
    <scope>NUCLEOTIDE SEQUENCE</scope>
    <source>
        <strain evidence="5">KVB23</strain>
    </source>
</reference>
<dbReference type="InterPro" id="IPR013762">
    <property type="entry name" value="Integrase-like_cat_sf"/>
</dbReference>
<dbReference type="Pfam" id="PF13356">
    <property type="entry name" value="Arm-DNA-bind_3"/>
    <property type="match status" value="1"/>
</dbReference>
<evidence type="ECO:0000256" key="2">
    <source>
        <dbReference type="ARBA" id="ARBA00022908"/>
    </source>
</evidence>
<evidence type="ECO:0000256" key="3">
    <source>
        <dbReference type="ARBA" id="ARBA00023172"/>
    </source>
</evidence>
<evidence type="ECO:0000313" key="6">
    <source>
        <dbReference type="Proteomes" id="UP000619033"/>
    </source>
</evidence>
<comment type="similarity">
    <text evidence="1">Belongs to the 'phage' integrase family.</text>
</comment>
<dbReference type="Proteomes" id="UP000619033">
    <property type="component" value="Unassembled WGS sequence"/>
</dbReference>
<accession>A0A8J7MPS1</accession>
<dbReference type="Pfam" id="PF00589">
    <property type="entry name" value="Phage_integrase"/>
    <property type="match status" value="1"/>
</dbReference>
<dbReference type="GO" id="GO:0003677">
    <property type="term" value="F:DNA binding"/>
    <property type="evidence" value="ECO:0007669"/>
    <property type="project" value="InterPro"/>
</dbReference>
<comment type="caution">
    <text evidence="5">The sequence shown here is derived from an EMBL/GenBank/DDBJ whole genome shotgun (WGS) entry which is preliminary data.</text>
</comment>
<dbReference type="InterPro" id="IPR002104">
    <property type="entry name" value="Integrase_catalytic"/>
</dbReference>
<dbReference type="PANTHER" id="PTHR30629">
    <property type="entry name" value="PROPHAGE INTEGRASE"/>
    <property type="match status" value="1"/>
</dbReference>
<dbReference type="EMBL" id="JAESVP010000003">
    <property type="protein sequence ID" value="MBL4927768.1"/>
    <property type="molecule type" value="Genomic_DNA"/>
</dbReference>
<evidence type="ECO:0000313" key="5">
    <source>
        <dbReference type="EMBL" id="MBL4927768.1"/>
    </source>
</evidence>
<evidence type="ECO:0000256" key="1">
    <source>
        <dbReference type="ARBA" id="ARBA00008857"/>
    </source>
</evidence>
<dbReference type="GO" id="GO:0006310">
    <property type="term" value="P:DNA recombination"/>
    <property type="evidence" value="ECO:0007669"/>
    <property type="project" value="UniProtKB-KW"/>
</dbReference>
<dbReference type="PROSITE" id="PS51898">
    <property type="entry name" value="TYR_RECOMBINASE"/>
    <property type="match status" value="1"/>
</dbReference>
<dbReference type="RefSeq" id="WP_202658913.1">
    <property type="nucleotide sequence ID" value="NZ_JAESVP010000003.1"/>
</dbReference>
<dbReference type="SUPFAM" id="SSF56349">
    <property type="entry name" value="DNA breaking-rejoining enzymes"/>
    <property type="match status" value="1"/>
</dbReference>
<dbReference type="InterPro" id="IPR025166">
    <property type="entry name" value="Integrase_DNA_bind_dom"/>
</dbReference>
<dbReference type="AlphaFoldDB" id="A0A8J7MPS1"/>
<feature type="domain" description="Tyr recombinase" evidence="4">
    <location>
        <begin position="238"/>
        <end position="441"/>
    </location>
</feature>
<dbReference type="GO" id="GO:0015074">
    <property type="term" value="P:DNA integration"/>
    <property type="evidence" value="ECO:0007669"/>
    <property type="project" value="UniProtKB-KW"/>
</dbReference>
<evidence type="ECO:0000259" key="4">
    <source>
        <dbReference type="PROSITE" id="PS51898"/>
    </source>
</evidence>
<dbReference type="InterPro" id="IPR011010">
    <property type="entry name" value="DNA_brk_join_enz"/>
</dbReference>
<proteinExistence type="inferred from homology"/>
<dbReference type="InterPro" id="IPR050808">
    <property type="entry name" value="Phage_Integrase"/>
</dbReference>
<dbReference type="Gene3D" id="1.10.443.10">
    <property type="entry name" value="Intergrase catalytic core"/>
    <property type="match status" value="1"/>
</dbReference>
<protein>
    <submittedName>
        <fullName evidence="5">Integrase family protein</fullName>
    </submittedName>
</protein>
<keyword evidence="6" id="KW-1185">Reference proteome</keyword>